<dbReference type="PANTHER" id="PTHR31361:SF15">
    <property type="entry name" value="GH16 DOMAIN-CONTAINING PROTEIN"/>
    <property type="match status" value="1"/>
</dbReference>
<comment type="similarity">
    <text evidence="2">Belongs to the SKN1/KRE6 family.</text>
</comment>
<feature type="domain" description="GH16" evidence="11">
    <location>
        <begin position="205"/>
        <end position="579"/>
    </location>
</feature>
<dbReference type="PROSITE" id="PS51762">
    <property type="entry name" value="GH16_2"/>
    <property type="match status" value="1"/>
</dbReference>
<evidence type="ECO:0000313" key="12">
    <source>
        <dbReference type="EMBL" id="GAC99573.1"/>
    </source>
</evidence>
<dbReference type="HOGENOM" id="CLU_010811_3_0_1"/>
<feature type="region of interest" description="Disordered" evidence="9">
    <location>
        <begin position="1"/>
        <end position="59"/>
    </location>
</feature>
<dbReference type="CDD" id="cd02180">
    <property type="entry name" value="GH16_fungal_KRE6_glucanase"/>
    <property type="match status" value="1"/>
</dbReference>
<evidence type="ECO:0000256" key="1">
    <source>
        <dbReference type="ARBA" id="ARBA00004606"/>
    </source>
</evidence>
<keyword evidence="3 10" id="KW-0812">Transmembrane</keyword>
<keyword evidence="6 10" id="KW-0472">Membrane</keyword>
<dbReference type="FunFam" id="2.60.120.200:FF:000135">
    <property type="entry name" value="Related to KRE6-glucan synthase subunit"/>
    <property type="match status" value="1"/>
</dbReference>
<keyword evidence="7" id="KW-0325">Glycoprotein</keyword>
<evidence type="ECO:0000256" key="3">
    <source>
        <dbReference type="ARBA" id="ARBA00022692"/>
    </source>
</evidence>
<dbReference type="AlphaFoldDB" id="R9PDW6"/>
<evidence type="ECO:0000256" key="6">
    <source>
        <dbReference type="ARBA" id="ARBA00023136"/>
    </source>
</evidence>
<dbReference type="STRING" id="1305764.R9PDW6"/>
<dbReference type="Gene3D" id="2.60.120.200">
    <property type="match status" value="2"/>
</dbReference>
<keyword evidence="5 10" id="KW-1133">Transmembrane helix</keyword>
<evidence type="ECO:0000259" key="11">
    <source>
        <dbReference type="PROSITE" id="PS51762"/>
    </source>
</evidence>
<evidence type="ECO:0000256" key="10">
    <source>
        <dbReference type="SAM" id="Phobius"/>
    </source>
</evidence>
<dbReference type="Pfam" id="PF03935">
    <property type="entry name" value="SKN1_KRE6_Sbg1"/>
    <property type="match status" value="1"/>
</dbReference>
<gene>
    <name evidence="12" type="ORF">PHSY_007175</name>
</gene>
<feature type="transmembrane region" description="Helical" evidence="10">
    <location>
        <begin position="136"/>
        <end position="159"/>
    </location>
</feature>
<keyword evidence="12" id="KW-0378">Hydrolase</keyword>
<evidence type="ECO:0000256" key="9">
    <source>
        <dbReference type="SAM" id="MobiDB-lite"/>
    </source>
</evidence>
<dbReference type="GO" id="GO:0005886">
    <property type="term" value="C:plasma membrane"/>
    <property type="evidence" value="ECO:0007669"/>
    <property type="project" value="TreeGrafter"/>
</dbReference>
<evidence type="ECO:0000256" key="7">
    <source>
        <dbReference type="ARBA" id="ARBA00023180"/>
    </source>
</evidence>
<dbReference type="SUPFAM" id="SSF49899">
    <property type="entry name" value="Concanavalin A-like lectins/glucanases"/>
    <property type="match status" value="1"/>
</dbReference>
<feature type="compositionally biased region" description="Polar residues" evidence="9">
    <location>
        <begin position="12"/>
        <end position="29"/>
    </location>
</feature>
<dbReference type="GO" id="GO:0006078">
    <property type="term" value="P:(1-&gt;6)-beta-D-glucan biosynthetic process"/>
    <property type="evidence" value="ECO:0007669"/>
    <property type="project" value="TreeGrafter"/>
</dbReference>
<dbReference type="GO" id="GO:0031505">
    <property type="term" value="P:fungal-type cell wall organization"/>
    <property type="evidence" value="ECO:0007669"/>
    <property type="project" value="TreeGrafter"/>
</dbReference>
<reference evidence="13" key="1">
    <citation type="journal article" date="2013" name="Genome Announc.">
        <title>Draft genome sequence of the basidiomycetous yeast-like fungus Pseudozyma hubeiensis SY62, which produces an abundant amount of the biosurfactant mannosylerythritol lipids.</title>
        <authorList>
            <person name="Konishi M."/>
            <person name="Hatada Y."/>
            <person name="Horiuchi J."/>
        </authorList>
    </citation>
    <scope>NUCLEOTIDE SEQUENCE [LARGE SCALE GENOMIC DNA]</scope>
    <source>
        <strain evidence="13">SY62</strain>
    </source>
</reference>
<evidence type="ECO:0000313" key="13">
    <source>
        <dbReference type="Proteomes" id="UP000014071"/>
    </source>
</evidence>
<proteinExistence type="inferred from homology"/>
<dbReference type="GO" id="GO:0015926">
    <property type="term" value="F:glucosidase activity"/>
    <property type="evidence" value="ECO:0007669"/>
    <property type="project" value="TreeGrafter"/>
</dbReference>
<sequence length="663" mass="72661">MSRKGGDYRSVPGSQQPSKNMPSYKQVTYQPPAANRQASAFDQTSGSFSSGDSGSSVQKQRLLPTASYQPRVTQQGMRPTVANARANTYASSESASSYKYAMGGPAQLLTNGPEDDDDLHDWKKESRSHAMSWRGVANVLTLVFLVVGLVALFAGYPIISHFEKKVQTKSGFNIGGTNGSGQVPDLPLFSLVDKDTPSSAMTRTSPSDGKSYHLVFSDEFEQEGRTFWPGDDPFWEAMDLYYGVTGDYEYYSPEAVNTTGGALVMTMTQKQTHNLNFQSGMVQSWNKFCFQGGYIEFSMKMPGGPATSGYWPGLWLMGNLGRPGYPGSTDGMWPYSYAGCDAGILRNQTWVNGTGPEGAIHSTGTYSVGGQVSFLSGMRSPSCTCSGEDHPGPNVNVARSSPELDILEAQIQNHQGVSHGYASQSYQVAPFDLSYEWINTSAAVKIWDPDVTVINSYKGNVYQEAVSSLTQIPDTGYVDSSNQYLTYGVEYHPDWNENGGGSVTWYVDGKPSWSINGKSMPANPPMDIGIRTISVEPMSIIMNLGMSPTFQRVNFGAGGVEFPAKMSVDYVRVYQLDGQDDKISCDPPDHPTAQYIADHMELYTNNNLVLSIPPRPKRSEKAMTKLRLPQTKLSFPPLEEAANLDFEKCRSALRRSLKPRYDG</sequence>
<evidence type="ECO:0000256" key="8">
    <source>
        <dbReference type="ARBA" id="ARBA00023316"/>
    </source>
</evidence>
<dbReference type="InterPro" id="IPR013320">
    <property type="entry name" value="ConA-like_dom_sf"/>
</dbReference>
<dbReference type="Proteomes" id="UP000014071">
    <property type="component" value="Unassembled WGS sequence"/>
</dbReference>
<dbReference type="RefSeq" id="XP_012193160.1">
    <property type="nucleotide sequence ID" value="XM_012337770.1"/>
</dbReference>
<dbReference type="GeneID" id="24112439"/>
<dbReference type="EMBL" id="DF238831">
    <property type="protein sequence ID" value="GAC99573.1"/>
    <property type="molecule type" value="Genomic_DNA"/>
</dbReference>
<accession>R9PDW6</accession>
<organism evidence="12 13">
    <name type="scientific">Pseudozyma hubeiensis (strain SY62)</name>
    <name type="common">Yeast</name>
    <dbReference type="NCBI Taxonomy" id="1305764"/>
    <lineage>
        <taxon>Eukaryota</taxon>
        <taxon>Fungi</taxon>
        <taxon>Dikarya</taxon>
        <taxon>Basidiomycota</taxon>
        <taxon>Ustilaginomycotina</taxon>
        <taxon>Ustilaginomycetes</taxon>
        <taxon>Ustilaginales</taxon>
        <taxon>Ustilaginaceae</taxon>
        <taxon>Pseudozyma</taxon>
    </lineage>
</organism>
<evidence type="ECO:0000256" key="5">
    <source>
        <dbReference type="ARBA" id="ARBA00022989"/>
    </source>
</evidence>
<feature type="compositionally biased region" description="Low complexity" evidence="9">
    <location>
        <begin position="45"/>
        <end position="56"/>
    </location>
</feature>
<protein>
    <submittedName>
        <fullName evidence="12">Glycoside hydrolase</fullName>
    </submittedName>
</protein>
<dbReference type="eggNOG" id="ENOG502QR13">
    <property type="taxonomic scope" value="Eukaryota"/>
</dbReference>
<dbReference type="InterPro" id="IPR005629">
    <property type="entry name" value="Skn1/Kre6/Sbg1"/>
</dbReference>
<dbReference type="InterPro" id="IPR000757">
    <property type="entry name" value="Beta-glucanase-like"/>
</dbReference>
<evidence type="ECO:0000256" key="4">
    <source>
        <dbReference type="ARBA" id="ARBA00022968"/>
    </source>
</evidence>
<evidence type="ECO:0000256" key="2">
    <source>
        <dbReference type="ARBA" id="ARBA00010962"/>
    </source>
</evidence>
<dbReference type="OrthoDB" id="412647at2759"/>
<dbReference type="FunFam" id="2.60.120.200:FF:000140">
    <property type="entry name" value="Beta-glucan synthesis-associated protein"/>
    <property type="match status" value="1"/>
</dbReference>
<dbReference type="PANTHER" id="PTHR31361">
    <property type="entry name" value="BETA-GLUCAN SYNTHESIS-ASSOCIATED PROTEIN KRE6-RELATED"/>
    <property type="match status" value="1"/>
</dbReference>
<name>R9PDW6_PSEHS</name>
<keyword evidence="8" id="KW-0961">Cell wall biogenesis/degradation</keyword>
<dbReference type="GO" id="GO:0005789">
    <property type="term" value="C:endoplasmic reticulum membrane"/>
    <property type="evidence" value="ECO:0007669"/>
    <property type="project" value="TreeGrafter"/>
</dbReference>
<comment type="subcellular location">
    <subcellularLocation>
        <location evidence="1">Membrane</location>
        <topology evidence="1">Single-pass type II membrane protein</topology>
    </subcellularLocation>
</comment>
<keyword evidence="13" id="KW-1185">Reference proteome</keyword>
<keyword evidence="4" id="KW-0735">Signal-anchor</keyword>